<sequence length="97" mass="11171">MSGSSQDTDKNCPEQEFDEENRVLAQVPVFEEPAKEHSTVSNISSARDLKRPVSLCQPFLSPEETNFRCVHAANFEFDKEAKRYKANKYQKRNPTFT</sequence>
<accession>A0A8J6L077</accession>
<feature type="region of interest" description="Disordered" evidence="1">
    <location>
        <begin position="1"/>
        <end position="22"/>
    </location>
</feature>
<dbReference type="AlphaFoldDB" id="A0A8J6L077"/>
<reference evidence="2" key="1">
    <citation type="submission" date="2020-03" db="EMBL/GenBank/DDBJ databases">
        <title>Studies in the Genomics of Life Span.</title>
        <authorList>
            <person name="Glass D."/>
        </authorList>
    </citation>
    <scope>NUCLEOTIDE SEQUENCE</scope>
    <source>
        <strain evidence="2">LTLLF</strain>
        <tissue evidence="2">Muscle</tissue>
    </source>
</reference>
<proteinExistence type="predicted"/>
<evidence type="ECO:0000313" key="2">
    <source>
        <dbReference type="EMBL" id="KAH0517326.1"/>
    </source>
</evidence>
<organism evidence="2 3">
    <name type="scientific">Microtus ochrogaster</name>
    <name type="common">Prairie vole</name>
    <dbReference type="NCBI Taxonomy" id="79684"/>
    <lineage>
        <taxon>Eukaryota</taxon>
        <taxon>Metazoa</taxon>
        <taxon>Chordata</taxon>
        <taxon>Craniata</taxon>
        <taxon>Vertebrata</taxon>
        <taxon>Euteleostomi</taxon>
        <taxon>Mammalia</taxon>
        <taxon>Eutheria</taxon>
        <taxon>Euarchontoglires</taxon>
        <taxon>Glires</taxon>
        <taxon>Rodentia</taxon>
        <taxon>Myomorpha</taxon>
        <taxon>Muroidea</taxon>
        <taxon>Cricetidae</taxon>
        <taxon>Arvicolinae</taxon>
        <taxon>Microtus</taxon>
    </lineage>
</organism>
<evidence type="ECO:0000256" key="1">
    <source>
        <dbReference type="SAM" id="MobiDB-lite"/>
    </source>
</evidence>
<dbReference type="EMBL" id="JAATJU010016834">
    <property type="protein sequence ID" value="KAH0517326.1"/>
    <property type="molecule type" value="Genomic_DNA"/>
</dbReference>
<name>A0A8J6L077_MICOH</name>
<comment type="caution">
    <text evidence="2">The sequence shown here is derived from an EMBL/GenBank/DDBJ whole genome shotgun (WGS) entry which is preliminary data.</text>
</comment>
<gene>
    <name evidence="2" type="ORF">LTLLF_121315</name>
</gene>
<dbReference type="Proteomes" id="UP000710432">
    <property type="component" value="Unassembled WGS sequence"/>
</dbReference>
<evidence type="ECO:0000313" key="3">
    <source>
        <dbReference type="Proteomes" id="UP000710432"/>
    </source>
</evidence>
<protein>
    <submittedName>
        <fullName evidence="2">Uncharacterized protein</fullName>
    </submittedName>
</protein>